<dbReference type="AlphaFoldDB" id="A0A8D9BQV9"/>
<evidence type="ECO:0000313" key="1">
    <source>
        <dbReference type="EMBL" id="CAG6787135.1"/>
    </source>
</evidence>
<name>A0A8D9BQV9_9HEMI</name>
<protein>
    <submittedName>
        <fullName evidence="1">Uncharacterized protein</fullName>
    </submittedName>
</protein>
<accession>A0A8D9BQV9</accession>
<dbReference type="EMBL" id="HBUF01652006">
    <property type="protein sequence ID" value="CAG6787135.1"/>
    <property type="molecule type" value="Transcribed_RNA"/>
</dbReference>
<dbReference type="EMBL" id="HBUF01375893">
    <property type="protein sequence ID" value="CAG6728266.1"/>
    <property type="molecule type" value="Transcribed_RNA"/>
</dbReference>
<organism evidence="1">
    <name type="scientific">Cacopsylla melanoneura</name>
    <dbReference type="NCBI Taxonomy" id="428564"/>
    <lineage>
        <taxon>Eukaryota</taxon>
        <taxon>Metazoa</taxon>
        <taxon>Ecdysozoa</taxon>
        <taxon>Arthropoda</taxon>
        <taxon>Hexapoda</taxon>
        <taxon>Insecta</taxon>
        <taxon>Pterygota</taxon>
        <taxon>Neoptera</taxon>
        <taxon>Paraneoptera</taxon>
        <taxon>Hemiptera</taxon>
        <taxon>Sternorrhyncha</taxon>
        <taxon>Psylloidea</taxon>
        <taxon>Psyllidae</taxon>
        <taxon>Psyllinae</taxon>
        <taxon>Cacopsylla</taxon>
    </lineage>
</organism>
<sequence length="114" mass="13128">MRTHWGAMWDSCSTCVSRSAREWRIWNDITIFIEISRLATVSSDQRMWLRSRTLVWRDTFWTTSTRARGAPSSPSNGPRLRFSTTRVSHPSQTYGHTVCSCGRCSLAARCHTED</sequence>
<proteinExistence type="predicted"/>
<dbReference type="EMBL" id="HBUF01203271">
    <property type="protein sequence ID" value="CAG6662668.1"/>
    <property type="molecule type" value="Transcribed_RNA"/>
</dbReference>
<reference evidence="1" key="1">
    <citation type="submission" date="2021-05" db="EMBL/GenBank/DDBJ databases">
        <authorList>
            <person name="Alioto T."/>
            <person name="Alioto T."/>
            <person name="Gomez Garrido J."/>
        </authorList>
    </citation>
    <scope>NUCLEOTIDE SEQUENCE</scope>
</reference>